<dbReference type="PANTHER" id="PTHR45754">
    <property type="entry name" value="METHYLENETETRAHYDROFOLATE REDUCTASE"/>
    <property type="match status" value="1"/>
</dbReference>
<evidence type="ECO:0000256" key="8">
    <source>
        <dbReference type="RuleBase" id="RU003862"/>
    </source>
</evidence>
<dbReference type="CDD" id="cd00537">
    <property type="entry name" value="MTHFR"/>
    <property type="match status" value="1"/>
</dbReference>
<dbReference type="SUPFAM" id="SSF51730">
    <property type="entry name" value="FAD-linked oxidoreductase"/>
    <property type="match status" value="1"/>
</dbReference>
<organism evidence="9 10">
    <name type="scientific">Candidatus Syntrophonatronum acetioxidans</name>
    <dbReference type="NCBI Taxonomy" id="1795816"/>
    <lineage>
        <taxon>Bacteria</taxon>
        <taxon>Bacillati</taxon>
        <taxon>Bacillota</taxon>
        <taxon>Clostridia</taxon>
        <taxon>Eubacteriales</taxon>
        <taxon>Syntrophomonadaceae</taxon>
        <taxon>Candidatus Syntrophonatronum</taxon>
    </lineage>
</organism>
<name>A0A424YIM5_9FIRM</name>
<dbReference type="AlphaFoldDB" id="A0A424YIM5"/>
<comment type="caution">
    <text evidence="9">The sequence shown here is derived from an EMBL/GenBank/DDBJ whole genome shotgun (WGS) entry which is preliminary data.</text>
</comment>
<dbReference type="InterPro" id="IPR029041">
    <property type="entry name" value="FAD-linked_oxidoreductase-like"/>
</dbReference>
<evidence type="ECO:0000256" key="1">
    <source>
        <dbReference type="ARBA" id="ARBA00001974"/>
    </source>
</evidence>
<dbReference type="GO" id="GO:0009086">
    <property type="term" value="P:methionine biosynthetic process"/>
    <property type="evidence" value="ECO:0007669"/>
    <property type="project" value="TreeGrafter"/>
</dbReference>
<dbReference type="InterPro" id="IPR003171">
    <property type="entry name" value="Mehydrof_redctse-like"/>
</dbReference>
<evidence type="ECO:0000256" key="6">
    <source>
        <dbReference type="ARBA" id="ARBA00023002"/>
    </source>
</evidence>
<reference evidence="9 10" key="1">
    <citation type="submission" date="2018-08" db="EMBL/GenBank/DDBJ databases">
        <title>The metabolism and importance of syntrophic acetate oxidation coupled to methane or sulfide production in haloalkaline environments.</title>
        <authorList>
            <person name="Timmers P.H.A."/>
            <person name="Vavourakis C.D."/>
            <person name="Sorokin D.Y."/>
            <person name="Sinninghe Damste J.S."/>
            <person name="Muyzer G."/>
            <person name="Stams A.J.M."/>
            <person name="Plugge C.M."/>
        </authorList>
    </citation>
    <scope>NUCLEOTIDE SEQUENCE [LARGE SCALE GENOMIC DNA]</scope>
    <source>
        <strain evidence="9">MSAO_Bac1</strain>
    </source>
</reference>
<keyword evidence="4 8" id="KW-0285">Flavoprotein</keyword>
<dbReference type="PANTHER" id="PTHR45754:SF3">
    <property type="entry name" value="METHYLENETETRAHYDROFOLATE REDUCTASE (NADPH)"/>
    <property type="match status" value="1"/>
</dbReference>
<dbReference type="EMBL" id="QZAA01000028">
    <property type="protein sequence ID" value="RQD78281.1"/>
    <property type="molecule type" value="Genomic_DNA"/>
</dbReference>
<evidence type="ECO:0000256" key="3">
    <source>
        <dbReference type="ARBA" id="ARBA00006743"/>
    </source>
</evidence>
<proteinExistence type="inferred from homology"/>
<comment type="similarity">
    <text evidence="3 8">Belongs to the methylenetetrahydrofolate reductase family.</text>
</comment>
<dbReference type="GO" id="GO:0106312">
    <property type="term" value="F:methylenetetrahydrofolate reductase (NADH) activity"/>
    <property type="evidence" value="ECO:0007669"/>
    <property type="project" value="UniProtKB-EC"/>
</dbReference>
<protein>
    <recommendedName>
        <fullName evidence="8">Methylenetetrahydrofolate reductase</fullName>
    </recommendedName>
</protein>
<dbReference type="Pfam" id="PF02219">
    <property type="entry name" value="MTHFR"/>
    <property type="match status" value="1"/>
</dbReference>
<evidence type="ECO:0000256" key="7">
    <source>
        <dbReference type="ARBA" id="ARBA00048628"/>
    </source>
</evidence>
<comment type="pathway">
    <text evidence="2 8">One-carbon metabolism; tetrahydrofolate interconversion.</text>
</comment>
<accession>A0A424YIM5</accession>
<sequence length="316" mass="35283">MLKLSKESNLKRVLDSGQFALTGELGPMMGTNLEECLEHAEHNRNHVDAFNITDNQTAVVRIPSLVTAIRLRDRGIDPVMQMTVRDRNRIMLQADILGAGACGVKNILCIQGDHQTLGSEPQARGVYDLDSTQLMHCIKTMRDENKFISGGDLEAPLENVFIGGVVNPFADPFEYRVDRFEKKINAGVQFVQTQCIYDMDRLKEYMKRVVDRGLHERCYIMAGITPLKAIGAAMYMKNSVAGIIIPDEIVKRLKGAKEKPGGIKEEGLKIAVEQIQQCMEIEGFSGAHIMAIAWEEKVPEIVERVGGLLPRPKFDD</sequence>
<dbReference type="Proteomes" id="UP000285138">
    <property type="component" value="Unassembled WGS sequence"/>
</dbReference>
<dbReference type="GO" id="GO:0035999">
    <property type="term" value="P:tetrahydrofolate interconversion"/>
    <property type="evidence" value="ECO:0007669"/>
    <property type="project" value="UniProtKB-UniPathway"/>
</dbReference>
<evidence type="ECO:0000256" key="4">
    <source>
        <dbReference type="ARBA" id="ARBA00022630"/>
    </source>
</evidence>
<dbReference type="UniPathway" id="UPA00193"/>
<dbReference type="GO" id="GO:0005829">
    <property type="term" value="C:cytosol"/>
    <property type="evidence" value="ECO:0007669"/>
    <property type="project" value="TreeGrafter"/>
</dbReference>
<evidence type="ECO:0000256" key="5">
    <source>
        <dbReference type="ARBA" id="ARBA00022827"/>
    </source>
</evidence>
<evidence type="ECO:0000313" key="9">
    <source>
        <dbReference type="EMBL" id="RQD78281.1"/>
    </source>
</evidence>
<gene>
    <name evidence="9" type="ORF">D5R97_00630</name>
</gene>
<dbReference type="Gene3D" id="3.20.20.220">
    <property type="match status" value="1"/>
</dbReference>
<dbReference type="GO" id="GO:0071949">
    <property type="term" value="F:FAD binding"/>
    <property type="evidence" value="ECO:0007669"/>
    <property type="project" value="TreeGrafter"/>
</dbReference>
<comment type="cofactor">
    <cofactor evidence="1 8">
        <name>FAD</name>
        <dbReference type="ChEBI" id="CHEBI:57692"/>
    </cofactor>
</comment>
<keyword evidence="5 8" id="KW-0274">FAD</keyword>
<comment type="catalytic activity">
    <reaction evidence="7">
        <text>(6S)-5-methyl-5,6,7,8-tetrahydrofolate + NAD(+) = (6R)-5,10-methylene-5,6,7,8-tetrahydrofolate + NADH + H(+)</text>
        <dbReference type="Rhea" id="RHEA:19821"/>
        <dbReference type="ChEBI" id="CHEBI:15378"/>
        <dbReference type="ChEBI" id="CHEBI:15636"/>
        <dbReference type="ChEBI" id="CHEBI:18608"/>
        <dbReference type="ChEBI" id="CHEBI:57540"/>
        <dbReference type="ChEBI" id="CHEBI:57945"/>
        <dbReference type="EC" id="1.5.1.54"/>
    </reaction>
    <physiologicalReaction direction="right-to-left" evidence="7">
        <dbReference type="Rhea" id="RHEA:19823"/>
    </physiologicalReaction>
</comment>
<evidence type="ECO:0000256" key="2">
    <source>
        <dbReference type="ARBA" id="ARBA00004777"/>
    </source>
</evidence>
<evidence type="ECO:0000313" key="10">
    <source>
        <dbReference type="Proteomes" id="UP000285138"/>
    </source>
</evidence>
<keyword evidence="6 8" id="KW-0560">Oxidoreductase</keyword>